<accession>A0A9D9I1Z2</accession>
<evidence type="ECO:0000313" key="2">
    <source>
        <dbReference type="Proteomes" id="UP000823618"/>
    </source>
</evidence>
<organism evidence="1 2">
    <name type="scientific">Candidatus Scybalomonas excrementavium</name>
    <dbReference type="NCBI Taxonomy" id="2840943"/>
    <lineage>
        <taxon>Bacteria</taxon>
        <taxon>Bacillati</taxon>
        <taxon>Bacillota</taxon>
        <taxon>Clostridia</taxon>
        <taxon>Lachnospirales</taxon>
        <taxon>Lachnospiraceae</taxon>
        <taxon>Lachnospiraceae incertae sedis</taxon>
        <taxon>Candidatus Scybalomonas</taxon>
    </lineage>
</organism>
<proteinExistence type="predicted"/>
<protein>
    <submittedName>
        <fullName evidence="1">Uncharacterized protein</fullName>
    </submittedName>
</protein>
<feature type="non-terminal residue" evidence="1">
    <location>
        <position position="87"/>
    </location>
</feature>
<dbReference type="AlphaFoldDB" id="A0A9D9I1Z2"/>
<reference evidence="1" key="1">
    <citation type="submission" date="2020-10" db="EMBL/GenBank/DDBJ databases">
        <authorList>
            <person name="Gilroy R."/>
        </authorList>
    </citation>
    <scope>NUCLEOTIDE SEQUENCE</scope>
    <source>
        <strain evidence="1">E3-2379</strain>
    </source>
</reference>
<name>A0A9D9I1Z2_9FIRM</name>
<comment type="caution">
    <text evidence="1">The sequence shown here is derived from an EMBL/GenBank/DDBJ whole genome shotgun (WGS) entry which is preliminary data.</text>
</comment>
<dbReference type="Proteomes" id="UP000823618">
    <property type="component" value="Unassembled WGS sequence"/>
</dbReference>
<gene>
    <name evidence="1" type="ORF">IAC13_06545</name>
</gene>
<reference evidence="1" key="2">
    <citation type="journal article" date="2021" name="PeerJ">
        <title>Extensive microbial diversity within the chicken gut microbiome revealed by metagenomics and culture.</title>
        <authorList>
            <person name="Gilroy R."/>
            <person name="Ravi A."/>
            <person name="Getino M."/>
            <person name="Pursley I."/>
            <person name="Horton D.L."/>
            <person name="Alikhan N.F."/>
            <person name="Baker D."/>
            <person name="Gharbi K."/>
            <person name="Hall N."/>
            <person name="Watson M."/>
            <person name="Adriaenssens E.M."/>
            <person name="Foster-Nyarko E."/>
            <person name="Jarju S."/>
            <person name="Secka A."/>
            <person name="Antonio M."/>
            <person name="Oren A."/>
            <person name="Chaudhuri R.R."/>
            <person name="La Ragione R."/>
            <person name="Hildebrand F."/>
            <person name="Pallen M.J."/>
        </authorList>
    </citation>
    <scope>NUCLEOTIDE SEQUENCE</scope>
    <source>
        <strain evidence="1">E3-2379</strain>
    </source>
</reference>
<evidence type="ECO:0000313" key="1">
    <source>
        <dbReference type="EMBL" id="MBO8463571.1"/>
    </source>
</evidence>
<dbReference type="EMBL" id="JADIML010000179">
    <property type="protein sequence ID" value="MBO8463571.1"/>
    <property type="molecule type" value="Genomic_DNA"/>
</dbReference>
<sequence length="87" mass="10207">MTPNKKHMFRKRINLIITRLKDMKLRNKITLNYVCFGLIPLLLIGSFAMHHVQNIMFEQEAVRNQDYLKQAIFAVNGQLNVYNALSD</sequence>